<organism evidence="2 3">
    <name type="scientific">Winogradskyella haliclonae</name>
    <dbReference type="NCBI Taxonomy" id="2048558"/>
    <lineage>
        <taxon>Bacteria</taxon>
        <taxon>Pseudomonadati</taxon>
        <taxon>Bacteroidota</taxon>
        <taxon>Flavobacteriia</taxon>
        <taxon>Flavobacteriales</taxon>
        <taxon>Flavobacteriaceae</taxon>
        <taxon>Winogradskyella</taxon>
    </lineage>
</organism>
<keyword evidence="3" id="KW-1185">Reference proteome</keyword>
<comment type="caution">
    <text evidence="2">The sequence shown here is derived from an EMBL/GenBank/DDBJ whole genome shotgun (WGS) entry which is preliminary data.</text>
</comment>
<sequence>MNPSASGWIKKLLTVLPDSSVLGQDRYHFYNRLKETGFIYGSNVNCLCGLIKDEDFNEEERCKVNLVTAFYYIHNLENSQKNFIESIIEYYKVTDEHKRSFLSGLFGEPDKDKLLEQIIHKRIHIDDNIITKNFNYFLINAFLFIDIIGYHHYLTSTDSTKAYITNFEVALENIVFTVLDSKTDKTEYDYNLVKLFEASLGHKNSKRDNCEDIVKTITEPLEKLYIIDTVCMASWSDKQIDKAEYLYLNKLRTDLDIDTDVLIKSVDDINLFYEKNKDDIAFLSAKNLAQSFYDNSSSIVTRLIKRNSKRLLKELSQSKEAMLLLTQSTTRNLTDEEQKKIQNQLLDIFKSIPSLAIFMLPGGMLLLPLFVKFIPKLLPSAFDENRIEDD</sequence>
<dbReference type="Proteomes" id="UP000624701">
    <property type="component" value="Unassembled WGS sequence"/>
</dbReference>
<accession>A0ABQ2BZU3</accession>
<dbReference type="Pfam" id="PF07766">
    <property type="entry name" value="LETM1_RBD"/>
    <property type="match status" value="1"/>
</dbReference>
<dbReference type="InterPro" id="IPR033122">
    <property type="entry name" value="LETM1-like_RBD"/>
</dbReference>
<evidence type="ECO:0000313" key="2">
    <source>
        <dbReference type="EMBL" id="GGI58000.1"/>
    </source>
</evidence>
<evidence type="ECO:0000313" key="3">
    <source>
        <dbReference type="Proteomes" id="UP000624701"/>
    </source>
</evidence>
<feature type="domain" description="Letm1 RBD" evidence="1">
    <location>
        <begin position="333"/>
        <end position="386"/>
    </location>
</feature>
<dbReference type="NCBIfam" id="NF040639">
    <property type="entry name" value="LETM1_rel_film"/>
    <property type="match status" value="1"/>
</dbReference>
<gene>
    <name evidence="2" type="ORF">GCM10011444_23090</name>
</gene>
<dbReference type="RefSeq" id="WP_188374907.1">
    <property type="nucleotide sequence ID" value="NZ_BMDQ01000003.1"/>
</dbReference>
<name>A0ABQ2BZU3_9FLAO</name>
<evidence type="ECO:0000259" key="1">
    <source>
        <dbReference type="Pfam" id="PF07766"/>
    </source>
</evidence>
<proteinExistence type="predicted"/>
<dbReference type="EMBL" id="BMDQ01000003">
    <property type="protein sequence ID" value="GGI58000.1"/>
    <property type="molecule type" value="Genomic_DNA"/>
</dbReference>
<protein>
    <recommendedName>
        <fullName evidence="1">Letm1 RBD domain-containing protein</fullName>
    </recommendedName>
</protein>
<reference evidence="3" key="1">
    <citation type="journal article" date="2019" name="Int. J. Syst. Evol. Microbiol.">
        <title>The Global Catalogue of Microorganisms (GCM) 10K type strain sequencing project: providing services to taxonomists for standard genome sequencing and annotation.</title>
        <authorList>
            <consortium name="The Broad Institute Genomics Platform"/>
            <consortium name="The Broad Institute Genome Sequencing Center for Infectious Disease"/>
            <person name="Wu L."/>
            <person name="Ma J."/>
        </authorList>
    </citation>
    <scope>NUCLEOTIDE SEQUENCE [LARGE SCALE GENOMIC DNA]</scope>
    <source>
        <strain evidence="3">CCM 8681</strain>
    </source>
</reference>